<keyword evidence="2" id="KW-1185">Reference proteome</keyword>
<dbReference type="EMBL" id="JANRMS010000498">
    <property type="protein sequence ID" value="KAJ3538772.1"/>
    <property type="molecule type" value="Genomic_DNA"/>
</dbReference>
<proteinExistence type="predicted"/>
<name>A0ACC1SFU5_9HYPO</name>
<accession>A0ACC1SFU5</accession>
<organism evidence="1 2">
    <name type="scientific">Fusarium decemcellulare</name>
    <dbReference type="NCBI Taxonomy" id="57161"/>
    <lineage>
        <taxon>Eukaryota</taxon>
        <taxon>Fungi</taxon>
        <taxon>Dikarya</taxon>
        <taxon>Ascomycota</taxon>
        <taxon>Pezizomycotina</taxon>
        <taxon>Sordariomycetes</taxon>
        <taxon>Hypocreomycetidae</taxon>
        <taxon>Hypocreales</taxon>
        <taxon>Nectriaceae</taxon>
        <taxon>Fusarium</taxon>
        <taxon>Fusarium decemcellulare species complex</taxon>
    </lineage>
</organism>
<reference evidence="1" key="1">
    <citation type="submission" date="2022-08" db="EMBL/GenBank/DDBJ databases">
        <title>Genome Sequence of Fusarium decemcellulare.</title>
        <authorList>
            <person name="Buettner E."/>
        </authorList>
    </citation>
    <scope>NUCLEOTIDE SEQUENCE</scope>
    <source>
        <strain evidence="1">Babe19</strain>
    </source>
</reference>
<evidence type="ECO:0000313" key="1">
    <source>
        <dbReference type="EMBL" id="KAJ3538772.1"/>
    </source>
</evidence>
<sequence length="1221" mass="131747">MKRQIAAIAALGGFINIASGALENAELVSGSWCFTYLSTYLEPIPIGTARPRPSIDSDPESLVPGQETFIVDPEDLSANETSQLRPLPCRQLKEGKIRISQSSHLLTRAPQRLLRTNEGLPSIFETASSSTEEEQNPELTEPISQPTSVTVGTPTTTASTEPGPAGQRVIFLVTPFRDTTKRELNGFVGDGNPDVCTFAKVFTLGSSQLFENDTPIYYLGDAFQKLQSLPSPPDGAIAEAFANAGGILQFRNSALPNGEAAFCQDTSDGEVYMTFSSQPSGCIPVTLAIYGVEQCVNGRLVGFDDSSTASSQSTSARNTESSISSIDDAEETESTEPSTTDTFSPAPSKQTQSRSTESLPEQATSEEPSEPSTFAPQPTDGEGNPIPTDAPTNNPTRTPQRPTFTKSSWTNSSRSSIDEISSETETEPVDSATTSFLPVDETSSQTDISSETESSSQTEILSETEIPAIDSTTSVLSTFDETSSSTETSSIESTSVQTSETSETSSADSTSTESSGTLTPEPTDTPTTTTTETSTSTEDDGGVVITNDIFNGRFAVSDPNSDSGLFSFEPEGGATQQNGDCYRDDGSPDDGCAALIAGTDPRKRVSNSRAGIWQMLNSLRPSSTILYTVQFYYAVMTAGGSQTCTVTATLGNRQFYSNSLFTSGGVGVSWNRVLTSVTADSRSANFGISMICMGNGQAMIYVDSVFISNQVTPENIDKFQLDFGSGAPVNPATTSSRSSSTSRSSSSPSSSTPIVPKDTTSTHMWLPTTTTDTEPGINTPQPTHATPSRVPVPSQRVCPPGYNPPGFCGQAWPTPTAPICERRGQPETIPVLYPLEDYPYQGLDIQKCALQCAYIDGCSAFAVNPSQPNYPCRFLWKPLGELQWKANPSPANNLEWSDLDCFNCQLCDEKPAIEQTSSDTSSEWIPQPDTSSNGENSQATPIHTPTRSWIPDPDPTDVEENSTPTPTPTRKRESTTTSDAPAESSTEAETCKYTHGEECSFDRFNYPQDALCAYGALFNGETWRESRTNYPHQDNPYQCMAICKGMENCQSVGYWQNENRCLFTSKRITRDDFTIYQGWELSWKHAYWVDIRCWTCPDCIPESVPNTAPTKCSYSQGDACVRNADPGGGVVCDTNAYMGGGYWTGDQWIDQYPHQDSPEACAAICNGIHDCKGSAFKDGRCKFSAFKLSFTDGPIPLEVRGDAENSLWDDPLCFTCPGCTD</sequence>
<comment type="caution">
    <text evidence="1">The sequence shown here is derived from an EMBL/GenBank/DDBJ whole genome shotgun (WGS) entry which is preliminary data.</text>
</comment>
<protein>
    <submittedName>
        <fullName evidence="1">Uncharacterized protein</fullName>
    </submittedName>
</protein>
<gene>
    <name evidence="1" type="ORF">NM208_g5758</name>
</gene>
<evidence type="ECO:0000313" key="2">
    <source>
        <dbReference type="Proteomes" id="UP001148629"/>
    </source>
</evidence>
<dbReference type="Proteomes" id="UP001148629">
    <property type="component" value="Unassembled WGS sequence"/>
</dbReference>